<accession>A0A0F9F8D6</accession>
<gene>
    <name evidence="1" type="ORF">LCGC14_2336390</name>
</gene>
<sequence>MISRESGRLVVGITWNTDDFYMVFLEEHPEEKPLTQYEAEQVLYQVEGESNATVGISWDVIRYALGCVLGYRGGGEGERTTVK</sequence>
<dbReference type="AlphaFoldDB" id="A0A0F9F8D6"/>
<name>A0A0F9F8D6_9ZZZZ</name>
<proteinExistence type="predicted"/>
<comment type="caution">
    <text evidence="1">The sequence shown here is derived from an EMBL/GenBank/DDBJ whole genome shotgun (WGS) entry which is preliminary data.</text>
</comment>
<reference evidence="1" key="1">
    <citation type="journal article" date="2015" name="Nature">
        <title>Complex archaea that bridge the gap between prokaryotes and eukaryotes.</title>
        <authorList>
            <person name="Spang A."/>
            <person name="Saw J.H."/>
            <person name="Jorgensen S.L."/>
            <person name="Zaremba-Niedzwiedzka K."/>
            <person name="Martijn J."/>
            <person name="Lind A.E."/>
            <person name="van Eijk R."/>
            <person name="Schleper C."/>
            <person name="Guy L."/>
            <person name="Ettema T.J."/>
        </authorList>
    </citation>
    <scope>NUCLEOTIDE SEQUENCE</scope>
</reference>
<evidence type="ECO:0000313" key="1">
    <source>
        <dbReference type="EMBL" id="KKL47347.1"/>
    </source>
</evidence>
<protein>
    <submittedName>
        <fullName evidence="1">Uncharacterized protein</fullName>
    </submittedName>
</protein>
<dbReference type="EMBL" id="LAZR01033698">
    <property type="protein sequence ID" value="KKL47347.1"/>
    <property type="molecule type" value="Genomic_DNA"/>
</dbReference>
<organism evidence="1">
    <name type="scientific">marine sediment metagenome</name>
    <dbReference type="NCBI Taxonomy" id="412755"/>
    <lineage>
        <taxon>unclassified sequences</taxon>
        <taxon>metagenomes</taxon>
        <taxon>ecological metagenomes</taxon>
    </lineage>
</organism>